<dbReference type="AlphaFoldDB" id="A0A2N5IT91"/>
<dbReference type="Proteomes" id="UP000663067">
    <property type="component" value="Chromosome"/>
</dbReference>
<sequence length="129" mass="14589">MKSTAPMATPIATNTAMSITMTQEEFDDSFDDIIHGGFFDDDDHGGGNEGCFFPLGECDQTAKFWLTIASASDPDGQYKFFFCPRHFALRLHLILDATRRNVYFDELNTPAQIRAVFQSYFLDWGRIGL</sequence>
<evidence type="ECO:0000313" key="2">
    <source>
        <dbReference type="EMBL" id="QSY57729.1"/>
    </source>
</evidence>
<evidence type="ECO:0000313" key="4">
    <source>
        <dbReference type="Proteomes" id="UP000663067"/>
    </source>
</evidence>
<dbReference type="Proteomes" id="UP000234855">
    <property type="component" value="Unassembled WGS sequence"/>
</dbReference>
<reference evidence="1 3" key="1">
    <citation type="submission" date="2017-07" db="EMBL/GenBank/DDBJ databases">
        <title>Bifidobacterium novel species.</title>
        <authorList>
            <person name="Lugli G.A."/>
            <person name="Milani C."/>
            <person name="Duranti S."/>
            <person name="Mangifesta M."/>
        </authorList>
    </citation>
    <scope>NUCLEOTIDE SEQUENCE [LARGE SCALE GENOMIC DNA]</scope>
    <source>
        <strain evidence="1 3">45</strain>
    </source>
</reference>
<dbReference type="EMBL" id="CP071591">
    <property type="protein sequence ID" value="QSY57729.1"/>
    <property type="molecule type" value="Genomic_DNA"/>
</dbReference>
<keyword evidence="4" id="KW-1185">Reference proteome</keyword>
<reference evidence="2 4" key="2">
    <citation type="submission" date="2021-03" db="EMBL/GenBank/DDBJ databases">
        <title>Genome sequencing of Bifidobacterium imperatoris JCM 32708.</title>
        <authorList>
            <person name="Kim J."/>
        </authorList>
    </citation>
    <scope>NUCLEOTIDE SEQUENCE [LARGE SCALE GENOMIC DNA]</scope>
    <source>
        <strain evidence="2 4">JCM 32708</strain>
    </source>
</reference>
<protein>
    <submittedName>
        <fullName evidence="1">Uncharacterized protein</fullName>
    </submittedName>
</protein>
<organism evidence="1 3">
    <name type="scientific">Bifidobacterium imperatoris</name>
    <dbReference type="NCBI Taxonomy" id="2020965"/>
    <lineage>
        <taxon>Bacteria</taxon>
        <taxon>Bacillati</taxon>
        <taxon>Actinomycetota</taxon>
        <taxon>Actinomycetes</taxon>
        <taxon>Bifidobacteriales</taxon>
        <taxon>Bifidobacteriaceae</taxon>
        <taxon>Bifidobacterium</taxon>
    </lineage>
</organism>
<name>A0A2N5IT91_9BIFI</name>
<evidence type="ECO:0000313" key="1">
    <source>
        <dbReference type="EMBL" id="PLS25157.1"/>
    </source>
</evidence>
<accession>A0A2N5IT91</accession>
<dbReference type="RefSeq" id="WP_101625506.1">
    <property type="nucleotide sequence ID" value="NZ_CP071591.1"/>
</dbReference>
<evidence type="ECO:0000313" key="3">
    <source>
        <dbReference type="Proteomes" id="UP000234855"/>
    </source>
</evidence>
<gene>
    <name evidence="2" type="ORF">BLI708_11145</name>
    <name evidence="1" type="ORF">Tam1G_0723</name>
</gene>
<proteinExistence type="predicted"/>
<dbReference type="EMBL" id="NMWV01000010">
    <property type="protein sequence ID" value="PLS25157.1"/>
    <property type="molecule type" value="Genomic_DNA"/>
</dbReference>